<feature type="domain" description="Beta-lactamase-related" evidence="1">
    <location>
        <begin position="77"/>
        <end position="357"/>
    </location>
</feature>
<organism evidence="2 3">
    <name type="scientific">Rhodanobacter denitrificans</name>
    <dbReference type="NCBI Taxonomy" id="666685"/>
    <lineage>
        <taxon>Bacteria</taxon>
        <taxon>Pseudomonadati</taxon>
        <taxon>Pseudomonadota</taxon>
        <taxon>Gammaproteobacteria</taxon>
        <taxon>Lysobacterales</taxon>
        <taxon>Rhodanobacteraceae</taxon>
        <taxon>Rhodanobacter</taxon>
    </lineage>
</organism>
<dbReference type="RefSeq" id="WP_114345394.1">
    <property type="nucleotide sequence ID" value="NZ_QFWQ01000010.1"/>
</dbReference>
<sequence>MIKEGRLRRVGLVVLLLAALASAWWAWFRPVGPRQGPAPVALQDGWTVSSPVAEGLDARALEQAVGGVLDKPLDVHAVLVERHGRLVSESYQGGMDHSVYALVSIRQGFGPQQLHDVRSVGKSITSLLYGIALREGRVPDPSARVLASYPALERTASPESRAIRIQDLLDMSSGLDWREGEPGRDDELRLFWRRDVPGYVFSRRVIHAPGTAFNYNGGGTAVLADLITRGAGMPLDAYARQRLFAPMAITHWAWIEDLHGRPMAFNGLRMRPRDLLKIGQLVLAHGQWDGRQLAPATWIDRSMQPHLATGVSDFRYGSQWWSGSVRWHGQPVTWHAAFGNGGQRLFVLPALDLAIVTTAGAYDQLTTAIAVNRLVQGVVDSVRE</sequence>
<dbReference type="EMBL" id="QFWQ01000010">
    <property type="protein sequence ID" value="RCS28777.1"/>
    <property type="molecule type" value="Genomic_DNA"/>
</dbReference>
<accession>A0A368KAF5</accession>
<dbReference type="PANTHER" id="PTHR43283:SF7">
    <property type="entry name" value="BETA-LACTAMASE-RELATED DOMAIN-CONTAINING PROTEIN"/>
    <property type="match status" value="1"/>
</dbReference>
<dbReference type="GO" id="GO:0016787">
    <property type="term" value="F:hydrolase activity"/>
    <property type="evidence" value="ECO:0007669"/>
    <property type="project" value="UniProtKB-KW"/>
</dbReference>
<dbReference type="Pfam" id="PF00144">
    <property type="entry name" value="Beta-lactamase"/>
    <property type="match status" value="1"/>
</dbReference>
<gene>
    <name evidence="2" type="ORF">DEO45_15255</name>
</gene>
<dbReference type="InterPro" id="IPR050789">
    <property type="entry name" value="Diverse_Enzym_Activities"/>
</dbReference>
<dbReference type="PANTHER" id="PTHR43283">
    <property type="entry name" value="BETA-LACTAMASE-RELATED"/>
    <property type="match status" value="1"/>
</dbReference>
<dbReference type="OrthoDB" id="6963107at2"/>
<keyword evidence="2" id="KW-0378">Hydrolase</keyword>
<evidence type="ECO:0000313" key="3">
    <source>
        <dbReference type="Proteomes" id="UP000252387"/>
    </source>
</evidence>
<dbReference type="AlphaFoldDB" id="A0A368KAF5"/>
<reference evidence="2 3" key="1">
    <citation type="submission" date="2018-05" db="EMBL/GenBank/DDBJ databases">
        <title>Draft genome sequence of Rhodanobacter denitrificans Yn1 isolated from gold copper mine.</title>
        <authorList>
            <person name="Yang N."/>
            <person name="Mazhar H.S."/>
            <person name="Rensing C."/>
        </authorList>
    </citation>
    <scope>NUCLEOTIDE SEQUENCE [LARGE SCALE GENOMIC DNA]</scope>
    <source>
        <strain evidence="2 3">Yn1</strain>
    </source>
</reference>
<dbReference type="InterPro" id="IPR012338">
    <property type="entry name" value="Beta-lactam/transpept-like"/>
</dbReference>
<dbReference type="Gene3D" id="3.40.710.10">
    <property type="entry name" value="DD-peptidase/beta-lactamase superfamily"/>
    <property type="match status" value="1"/>
</dbReference>
<evidence type="ECO:0000259" key="1">
    <source>
        <dbReference type="Pfam" id="PF00144"/>
    </source>
</evidence>
<proteinExistence type="predicted"/>
<name>A0A368KAF5_9GAMM</name>
<comment type="caution">
    <text evidence="2">The sequence shown here is derived from an EMBL/GenBank/DDBJ whole genome shotgun (WGS) entry which is preliminary data.</text>
</comment>
<evidence type="ECO:0000313" key="2">
    <source>
        <dbReference type="EMBL" id="RCS28777.1"/>
    </source>
</evidence>
<protein>
    <submittedName>
        <fullName evidence="2">Class C beta-lactamase-related serine hydrolase</fullName>
    </submittedName>
</protein>
<dbReference type="SUPFAM" id="SSF56601">
    <property type="entry name" value="beta-lactamase/transpeptidase-like"/>
    <property type="match status" value="1"/>
</dbReference>
<dbReference type="InterPro" id="IPR001466">
    <property type="entry name" value="Beta-lactam-related"/>
</dbReference>
<dbReference type="Proteomes" id="UP000252387">
    <property type="component" value="Unassembled WGS sequence"/>
</dbReference>
<keyword evidence="3" id="KW-1185">Reference proteome</keyword>